<evidence type="ECO:0000256" key="1">
    <source>
        <dbReference type="SAM" id="MobiDB-lite"/>
    </source>
</evidence>
<gene>
    <name evidence="2" type="ORF">S01H1_82011</name>
</gene>
<feature type="region of interest" description="Disordered" evidence="1">
    <location>
        <begin position="176"/>
        <end position="201"/>
    </location>
</feature>
<name>X0YI45_9ZZZZ</name>
<organism evidence="2">
    <name type="scientific">marine sediment metagenome</name>
    <dbReference type="NCBI Taxonomy" id="412755"/>
    <lineage>
        <taxon>unclassified sequences</taxon>
        <taxon>metagenomes</taxon>
        <taxon>ecological metagenomes</taxon>
    </lineage>
</organism>
<accession>X0YI45</accession>
<dbReference type="AlphaFoldDB" id="X0YI45"/>
<feature type="non-terminal residue" evidence="2">
    <location>
        <position position="201"/>
    </location>
</feature>
<reference evidence="2" key="1">
    <citation type="journal article" date="2014" name="Front. Microbiol.">
        <title>High frequency of phylogenetically diverse reductive dehalogenase-homologous genes in deep subseafloor sedimentary metagenomes.</title>
        <authorList>
            <person name="Kawai M."/>
            <person name="Futagami T."/>
            <person name="Toyoda A."/>
            <person name="Takaki Y."/>
            <person name="Nishi S."/>
            <person name="Hori S."/>
            <person name="Arai W."/>
            <person name="Tsubouchi T."/>
            <person name="Morono Y."/>
            <person name="Uchiyama I."/>
            <person name="Ito T."/>
            <person name="Fujiyama A."/>
            <person name="Inagaki F."/>
            <person name="Takami H."/>
        </authorList>
    </citation>
    <scope>NUCLEOTIDE SEQUENCE</scope>
    <source>
        <strain evidence="2">Expedition CK06-06</strain>
    </source>
</reference>
<evidence type="ECO:0000313" key="2">
    <source>
        <dbReference type="EMBL" id="GAG46862.1"/>
    </source>
</evidence>
<proteinExistence type="predicted"/>
<sequence>GANTTYGVYGAAGTTHVVIVGNSAADGHDGMTNLAGGVNGNIVVGNDPTGIGGDAPNEAEYLVLTLHDGLSGERRLVPGTGLTGADNGANADYDLIHAVDASAIPAAHHALVSLAADAQELLNLSTQELGFVAKAANIVLAGPAAGGAADPTFRSLVEADIPGAFLTATEHTSIGEGAPHHSAAKIADDDADTIVDTERTA</sequence>
<feature type="non-terminal residue" evidence="2">
    <location>
        <position position="1"/>
    </location>
</feature>
<comment type="caution">
    <text evidence="2">The sequence shown here is derived from an EMBL/GenBank/DDBJ whole genome shotgun (WGS) entry which is preliminary data.</text>
</comment>
<dbReference type="EMBL" id="BARS01055561">
    <property type="protein sequence ID" value="GAG46862.1"/>
    <property type="molecule type" value="Genomic_DNA"/>
</dbReference>
<protein>
    <submittedName>
        <fullName evidence="2">Uncharacterized protein</fullName>
    </submittedName>
</protein>